<name>A0A4R3KM07_9SPHI</name>
<dbReference type="Pfam" id="PF12831">
    <property type="entry name" value="FAD_oxidored"/>
    <property type="match status" value="1"/>
</dbReference>
<evidence type="ECO:0000256" key="1">
    <source>
        <dbReference type="ARBA" id="ARBA00022485"/>
    </source>
</evidence>
<dbReference type="OrthoDB" id="615715at2"/>
<dbReference type="RefSeq" id="WP_132130266.1">
    <property type="nucleotide sequence ID" value="NZ_CP042432.1"/>
</dbReference>
<keyword evidence="4" id="KW-0408">Iron</keyword>
<dbReference type="GO" id="GO:0051539">
    <property type="term" value="F:4 iron, 4 sulfur cluster binding"/>
    <property type="evidence" value="ECO:0007669"/>
    <property type="project" value="UniProtKB-KW"/>
</dbReference>
<evidence type="ECO:0000256" key="3">
    <source>
        <dbReference type="ARBA" id="ARBA00023002"/>
    </source>
</evidence>
<dbReference type="AlphaFoldDB" id="A0A4R3KM07"/>
<evidence type="ECO:0000256" key="2">
    <source>
        <dbReference type="ARBA" id="ARBA00022723"/>
    </source>
</evidence>
<dbReference type="Gene3D" id="3.50.50.60">
    <property type="entry name" value="FAD/NAD(P)-binding domain"/>
    <property type="match status" value="1"/>
</dbReference>
<evidence type="ECO:0000256" key="4">
    <source>
        <dbReference type="ARBA" id="ARBA00023004"/>
    </source>
</evidence>
<keyword evidence="5" id="KW-0411">Iron-sulfur</keyword>
<dbReference type="EMBL" id="SMAD01000013">
    <property type="protein sequence ID" value="TCS85271.1"/>
    <property type="molecule type" value="Genomic_DNA"/>
</dbReference>
<evidence type="ECO:0000313" key="7">
    <source>
        <dbReference type="Proteomes" id="UP000295807"/>
    </source>
</evidence>
<protein>
    <submittedName>
        <fullName evidence="6">FAD dependent oxidoreductase</fullName>
    </submittedName>
</protein>
<evidence type="ECO:0000313" key="6">
    <source>
        <dbReference type="EMBL" id="TCS85271.1"/>
    </source>
</evidence>
<comment type="caution">
    <text evidence="6">The sequence shown here is derived from an EMBL/GenBank/DDBJ whole genome shotgun (WGS) entry which is preliminary data.</text>
</comment>
<gene>
    <name evidence="6" type="ORF">EDD80_1136</name>
</gene>
<dbReference type="InterPro" id="IPR006311">
    <property type="entry name" value="TAT_signal"/>
</dbReference>
<keyword evidence="1" id="KW-0004">4Fe-4S</keyword>
<dbReference type="GO" id="GO:0046872">
    <property type="term" value="F:metal ion binding"/>
    <property type="evidence" value="ECO:0007669"/>
    <property type="project" value="UniProtKB-KW"/>
</dbReference>
<dbReference type="InterPro" id="IPR036188">
    <property type="entry name" value="FAD/NAD-bd_sf"/>
</dbReference>
<dbReference type="SUPFAM" id="SSF51905">
    <property type="entry name" value="FAD/NAD(P)-binding domain"/>
    <property type="match status" value="1"/>
</dbReference>
<dbReference type="Proteomes" id="UP000295807">
    <property type="component" value="Unassembled WGS sequence"/>
</dbReference>
<dbReference type="PANTHER" id="PTHR43498">
    <property type="entry name" value="FERREDOXIN:COB-COM HETERODISULFIDE REDUCTASE SUBUNIT A"/>
    <property type="match status" value="1"/>
</dbReference>
<proteinExistence type="predicted"/>
<accession>A0A4R3KM07</accession>
<keyword evidence="2" id="KW-0479">Metal-binding</keyword>
<dbReference type="PROSITE" id="PS51318">
    <property type="entry name" value="TAT"/>
    <property type="match status" value="1"/>
</dbReference>
<reference evidence="6 7" key="1">
    <citation type="submission" date="2019-03" db="EMBL/GenBank/DDBJ databases">
        <title>Genomic Encyclopedia of Type Strains, Phase IV (KMG-IV): sequencing the most valuable type-strain genomes for metagenomic binning, comparative biology and taxonomic classification.</title>
        <authorList>
            <person name="Goeker M."/>
        </authorList>
    </citation>
    <scope>NUCLEOTIDE SEQUENCE [LARGE SCALE GENOMIC DNA]</scope>
    <source>
        <strain evidence="6 7">DSM 21100</strain>
    </source>
</reference>
<sequence length="562" mass="62470">MIKDDSRRAFIKKVAIATSGIAGISGTAPAMLTGSDSVPEEPGKSDRPLNYDLLVYGGTSGGAIAAYTAKMYGLKVLLVEPGRHLGGLSSGGLGATDTGGKHEVITGLARDFYTRIGKYYGNKPVFRFEPRVAESIFNAYINEAEVEVWYSRRMKAVSVKRSKITRVELESSANSSDVLSVAATHFIDASYEGDLMAKAGVSYTIGRESNQVYNEKFNGVCLSRIAGTYNGKVKRTSEWPVAIDPYVIPGSPSSGLLPEINDIEYKPDGTGDKSVQSYCFRLCLTQEKENQLPFTEPGNYNPDRYELLVRLLSKKPWEQLGKGNGFIISKMPNGKTDWNNYGLAGFSSNYTGKSHDYPDADYSGRKRIWNDHIDYQQGLLWFIATDSRVPEHLRKEMNTWGYCRDEFLDTNGWPHQLYIREARRMVGEFVITEHECVGQRPVTDGVGYGAYALDSHTCNRIVVNGRVENEGNYFIKGFDPYQISYRSLLPKRNEVTNLLVPVCLSASHSAFGSIRMEPVFMGLGQAAGIAVFHARQKNGILHDLDASEIRNELDKTPQLNRK</sequence>
<dbReference type="PANTHER" id="PTHR43498:SF1">
    <property type="entry name" value="COB--COM HETERODISULFIDE REDUCTASE IRON-SULFUR SUBUNIT A"/>
    <property type="match status" value="1"/>
</dbReference>
<dbReference type="InterPro" id="IPR039650">
    <property type="entry name" value="HdrA-like"/>
</dbReference>
<organism evidence="6 7">
    <name type="scientific">Anseongella ginsenosidimutans</name>
    <dbReference type="NCBI Taxonomy" id="496056"/>
    <lineage>
        <taxon>Bacteria</taxon>
        <taxon>Pseudomonadati</taxon>
        <taxon>Bacteroidota</taxon>
        <taxon>Sphingobacteriia</taxon>
        <taxon>Sphingobacteriales</taxon>
        <taxon>Sphingobacteriaceae</taxon>
        <taxon>Anseongella</taxon>
    </lineage>
</organism>
<dbReference type="GO" id="GO:0016491">
    <property type="term" value="F:oxidoreductase activity"/>
    <property type="evidence" value="ECO:0007669"/>
    <property type="project" value="UniProtKB-KW"/>
</dbReference>
<keyword evidence="3" id="KW-0560">Oxidoreductase</keyword>
<evidence type="ECO:0000256" key="5">
    <source>
        <dbReference type="ARBA" id="ARBA00023014"/>
    </source>
</evidence>
<keyword evidence="7" id="KW-1185">Reference proteome</keyword>